<evidence type="ECO:0000256" key="2">
    <source>
        <dbReference type="ARBA" id="ARBA00037999"/>
    </source>
</evidence>
<dbReference type="PANTHER" id="PTHR30244:SF36">
    <property type="entry name" value="3-OXO-GLUCOSE-6-PHOSPHATE:GLUTAMATE AMINOTRANSFERASE"/>
    <property type="match status" value="1"/>
</dbReference>
<dbReference type="InterPro" id="IPR015422">
    <property type="entry name" value="PyrdxlP-dep_Trfase_small"/>
</dbReference>
<dbReference type="SUPFAM" id="SSF53383">
    <property type="entry name" value="PLP-dependent transferases"/>
    <property type="match status" value="1"/>
</dbReference>
<dbReference type="CDD" id="cd00616">
    <property type="entry name" value="AHBA_syn"/>
    <property type="match status" value="1"/>
</dbReference>
<evidence type="ECO:0000256" key="3">
    <source>
        <dbReference type="PIRSR" id="PIRSR000390-1"/>
    </source>
</evidence>
<comment type="caution">
    <text evidence="6">The sequence shown here is derived from an EMBL/GenBank/DDBJ whole genome shotgun (WGS) entry which is preliminary data.</text>
</comment>
<feature type="modified residue" description="N6-(pyridoxal phosphate)lysine" evidence="4">
    <location>
        <position position="187"/>
    </location>
</feature>
<evidence type="ECO:0000256" key="5">
    <source>
        <dbReference type="RuleBase" id="RU004508"/>
    </source>
</evidence>
<keyword evidence="1 4" id="KW-0663">Pyridoxal phosphate</keyword>
<evidence type="ECO:0000313" key="6">
    <source>
        <dbReference type="EMBL" id="MBI2877029.1"/>
    </source>
</evidence>
<keyword evidence="6" id="KW-0032">Aminotransferase</keyword>
<sequence>MKVPLLDLKAQYAPLRSEIREAIDRVCDAQQFILGPEVAALEGEVAAFCGVRFAIGVSSGTDALLVALMALGIGPGDEVITTPYTFFATAGVIARLGARPVFVEIDPASFNLDARAIPERITSRTKAILPVHLFGRCAEMDPILRVARERGIAVVEDAAQAIGTRDDQGRQAGTLGDIGCFSFFPSKNLGAFGDGGMAITNEERLAETLRVLRVHGSQPKYYHRLVGGNFRLDALQAAVLRVKLRYLAGWTAARRANAQWYRDLFQEMGLIGRVRLPEDVPGHIYNQWVIRVPERDRLQRFLQERDVGSEVYYPLPLHLQECFQGLGYQEGDFPEAEAAARDSLALPIYPELTEAQQRYVVRQIQEFYHP</sequence>
<proteinExistence type="inferred from homology"/>
<evidence type="ECO:0000256" key="4">
    <source>
        <dbReference type="PIRSR" id="PIRSR000390-2"/>
    </source>
</evidence>
<dbReference type="GO" id="GO:0008483">
    <property type="term" value="F:transaminase activity"/>
    <property type="evidence" value="ECO:0007669"/>
    <property type="project" value="UniProtKB-KW"/>
</dbReference>
<dbReference type="GO" id="GO:0030170">
    <property type="term" value="F:pyridoxal phosphate binding"/>
    <property type="evidence" value="ECO:0007669"/>
    <property type="project" value="UniProtKB-ARBA"/>
</dbReference>
<keyword evidence="6" id="KW-0808">Transferase</keyword>
<dbReference type="Pfam" id="PF01041">
    <property type="entry name" value="DegT_DnrJ_EryC1"/>
    <property type="match status" value="1"/>
</dbReference>
<accession>A0A932CPQ6</accession>
<evidence type="ECO:0000256" key="1">
    <source>
        <dbReference type="ARBA" id="ARBA00022898"/>
    </source>
</evidence>
<dbReference type="PIRSF" id="PIRSF000390">
    <property type="entry name" value="PLP_StrS"/>
    <property type="match status" value="1"/>
</dbReference>
<gene>
    <name evidence="6" type="ORF">HYY20_09125</name>
</gene>
<evidence type="ECO:0000313" key="7">
    <source>
        <dbReference type="Proteomes" id="UP000769766"/>
    </source>
</evidence>
<dbReference type="AlphaFoldDB" id="A0A932CPQ6"/>
<dbReference type="Proteomes" id="UP000769766">
    <property type="component" value="Unassembled WGS sequence"/>
</dbReference>
<dbReference type="InterPro" id="IPR000653">
    <property type="entry name" value="DegT/StrS_aminotransferase"/>
</dbReference>
<organism evidence="6 7">
    <name type="scientific">Tectimicrobiota bacterium</name>
    <dbReference type="NCBI Taxonomy" id="2528274"/>
    <lineage>
        <taxon>Bacteria</taxon>
        <taxon>Pseudomonadati</taxon>
        <taxon>Nitrospinota/Tectimicrobiota group</taxon>
        <taxon>Candidatus Tectimicrobiota</taxon>
    </lineage>
</organism>
<dbReference type="InterPro" id="IPR015424">
    <property type="entry name" value="PyrdxlP-dep_Trfase"/>
</dbReference>
<dbReference type="FunFam" id="3.40.640.10:FF:000089">
    <property type="entry name" value="Aminotransferase, DegT/DnrJ/EryC1/StrS family"/>
    <property type="match status" value="1"/>
</dbReference>
<feature type="active site" description="Proton acceptor" evidence="3">
    <location>
        <position position="187"/>
    </location>
</feature>
<dbReference type="Gene3D" id="3.40.640.10">
    <property type="entry name" value="Type I PLP-dependent aspartate aminotransferase-like (Major domain)"/>
    <property type="match status" value="1"/>
</dbReference>
<dbReference type="GO" id="GO:0000271">
    <property type="term" value="P:polysaccharide biosynthetic process"/>
    <property type="evidence" value="ECO:0007669"/>
    <property type="project" value="TreeGrafter"/>
</dbReference>
<comment type="similarity">
    <text evidence="2 5">Belongs to the DegT/DnrJ/EryC1 family.</text>
</comment>
<protein>
    <submittedName>
        <fullName evidence="6">DegT/DnrJ/EryC1/StrS family aminotransferase</fullName>
    </submittedName>
</protein>
<name>A0A932CPQ6_UNCTE</name>
<dbReference type="PANTHER" id="PTHR30244">
    <property type="entry name" value="TRANSAMINASE"/>
    <property type="match status" value="1"/>
</dbReference>
<dbReference type="InterPro" id="IPR015421">
    <property type="entry name" value="PyrdxlP-dep_Trfase_major"/>
</dbReference>
<dbReference type="EMBL" id="JACPRF010000275">
    <property type="protein sequence ID" value="MBI2877029.1"/>
    <property type="molecule type" value="Genomic_DNA"/>
</dbReference>
<reference evidence="6" key="1">
    <citation type="submission" date="2020-07" db="EMBL/GenBank/DDBJ databases">
        <title>Huge and variable diversity of episymbiotic CPR bacteria and DPANN archaea in groundwater ecosystems.</title>
        <authorList>
            <person name="He C.Y."/>
            <person name="Keren R."/>
            <person name="Whittaker M."/>
            <person name="Farag I.F."/>
            <person name="Doudna J."/>
            <person name="Cate J.H.D."/>
            <person name="Banfield J.F."/>
        </authorList>
    </citation>
    <scope>NUCLEOTIDE SEQUENCE</scope>
    <source>
        <strain evidence="6">NC_groundwater_672_Ag_B-0.1um_62_36</strain>
    </source>
</reference>
<dbReference type="Gene3D" id="3.90.1150.10">
    <property type="entry name" value="Aspartate Aminotransferase, domain 1"/>
    <property type="match status" value="1"/>
</dbReference>